<dbReference type="SUPFAM" id="SSF48425">
    <property type="entry name" value="Sec7 domain"/>
    <property type="match status" value="3"/>
</dbReference>
<dbReference type="PANTHER" id="PTHR10663">
    <property type="entry name" value="GUANYL-NUCLEOTIDE EXCHANGE FACTOR"/>
    <property type="match status" value="1"/>
</dbReference>
<dbReference type="InterPro" id="IPR000904">
    <property type="entry name" value="Sec7_dom"/>
</dbReference>
<dbReference type="RefSeq" id="XP_009168103.1">
    <property type="nucleotide sequence ID" value="XM_009169839.1"/>
</dbReference>
<dbReference type="SMART" id="SM00222">
    <property type="entry name" value="Sec7"/>
    <property type="match status" value="1"/>
</dbReference>
<dbReference type="GO" id="GO:0005085">
    <property type="term" value="F:guanyl-nucleotide exchange factor activity"/>
    <property type="evidence" value="ECO:0007669"/>
    <property type="project" value="InterPro"/>
</dbReference>
<feature type="compositionally biased region" description="Polar residues" evidence="1">
    <location>
        <begin position="450"/>
        <end position="472"/>
    </location>
</feature>
<dbReference type="OrthoDB" id="430364at2759"/>
<gene>
    <name evidence="4" type="ORF">T265_04962</name>
</gene>
<sequence length="498" mass="55563">MTPIERVQRAPTKIVSYIKSLSEDPAERRRILGCQEFNNNPKQGLEYLFEQGLLERNPASVARFFVEEHERLSKVVLGTYLGEAIKSELYEVTSQIESFGFPVDCEDPAERRRILGCQEFNNNPKQSKGVQHGGVGCLYQVARFSKSGIPSLSQREFTDRGPNLTSASQLPLSRLGRPGSIPALVLPSSSMAARHRKGVTAERFLLHWSNEAYVLAYAAILLNTTLHNTNAKSQTLGLADEKVFVHEAYVLAYAAILLNTTLHNTNAKSQTLGLADEKVFVRTLLDYDRETDLPEDLIRKVYQDIKNEPIRAASDDGLDGISQNGKVLMKGWLLKLGGRVRSWKRRWFVLTENSLIYYTTPDRQRNVKGVIPLDGLSIRLSQERTKENSFELFSIRNEVIKASKADKDGSSAPGHHTTYRLAASTTTERDRWIRMLESVTHKIAERRGARSTSVDCTSGTGSINPRLSSRLVSASLKRSAGAGSHPDLPSQQSALNNH</sequence>
<dbReference type="EMBL" id="KL596706">
    <property type="protein sequence ID" value="KER28124.1"/>
    <property type="molecule type" value="Genomic_DNA"/>
</dbReference>
<dbReference type="SUPFAM" id="SSF50729">
    <property type="entry name" value="PH domain-like"/>
    <property type="match status" value="1"/>
</dbReference>
<dbReference type="Gene3D" id="1.10.1000.11">
    <property type="entry name" value="Arf Nucleotide-binding Site Opener,domain 2"/>
    <property type="match status" value="1"/>
</dbReference>
<keyword evidence="5" id="KW-1185">Reference proteome</keyword>
<dbReference type="InterPro" id="IPR011993">
    <property type="entry name" value="PH-like_dom_sf"/>
</dbReference>
<dbReference type="InterPro" id="IPR035999">
    <property type="entry name" value="Sec7_dom_sf"/>
</dbReference>
<organism evidence="4 5">
    <name type="scientific">Opisthorchis viverrini</name>
    <name type="common">Southeast Asian liver fluke</name>
    <dbReference type="NCBI Taxonomy" id="6198"/>
    <lineage>
        <taxon>Eukaryota</taxon>
        <taxon>Metazoa</taxon>
        <taxon>Spiralia</taxon>
        <taxon>Lophotrochozoa</taxon>
        <taxon>Platyhelminthes</taxon>
        <taxon>Trematoda</taxon>
        <taxon>Digenea</taxon>
        <taxon>Opisthorchiida</taxon>
        <taxon>Opisthorchiata</taxon>
        <taxon>Opisthorchiidae</taxon>
        <taxon>Opisthorchis</taxon>
    </lineage>
</organism>
<feature type="domain" description="PH" evidence="2">
    <location>
        <begin position="326"/>
        <end position="441"/>
    </location>
</feature>
<dbReference type="GeneID" id="20319144"/>
<dbReference type="InterPro" id="IPR023394">
    <property type="entry name" value="Sec7_C_sf"/>
</dbReference>
<dbReference type="Gene3D" id="1.10.220.20">
    <property type="match status" value="1"/>
</dbReference>
<feature type="region of interest" description="Disordered" evidence="1">
    <location>
        <begin position="444"/>
        <end position="498"/>
    </location>
</feature>
<dbReference type="GO" id="GO:0032012">
    <property type="term" value="P:regulation of ARF protein signal transduction"/>
    <property type="evidence" value="ECO:0007669"/>
    <property type="project" value="InterPro"/>
</dbReference>
<dbReference type="CTD" id="20319144"/>
<reference evidence="4 5" key="1">
    <citation type="submission" date="2013-11" db="EMBL/GenBank/DDBJ databases">
        <title>Opisthorchis viverrini - life in the bile duct.</title>
        <authorList>
            <person name="Young N.D."/>
            <person name="Nagarajan N."/>
            <person name="Lin S.J."/>
            <person name="Korhonen P.K."/>
            <person name="Jex A.R."/>
            <person name="Hall R.S."/>
            <person name="Safavi-Hemami H."/>
            <person name="Kaewkong W."/>
            <person name="Bertrand D."/>
            <person name="Gao S."/>
            <person name="Seet Q."/>
            <person name="Wongkham S."/>
            <person name="Teh B.T."/>
            <person name="Wongkham C."/>
            <person name="Intapan P.M."/>
            <person name="Maleewong W."/>
            <person name="Yang X."/>
            <person name="Hu M."/>
            <person name="Wang Z."/>
            <person name="Hofmann A."/>
            <person name="Sternberg P.W."/>
            <person name="Tan P."/>
            <person name="Wang J."/>
            <person name="Gasser R.B."/>
        </authorList>
    </citation>
    <scope>NUCLEOTIDE SEQUENCE [LARGE SCALE GENOMIC DNA]</scope>
</reference>
<dbReference type="SMART" id="SM00233">
    <property type="entry name" value="PH"/>
    <property type="match status" value="1"/>
</dbReference>
<dbReference type="AlphaFoldDB" id="A0A075AFW0"/>
<dbReference type="Pfam" id="PF01369">
    <property type="entry name" value="Sec7"/>
    <property type="match status" value="2"/>
</dbReference>
<dbReference type="Gene3D" id="2.30.29.30">
    <property type="entry name" value="Pleckstrin-homology domain (PH domain)/Phosphotyrosine-binding domain (PTB)"/>
    <property type="match status" value="1"/>
</dbReference>
<protein>
    <recommendedName>
        <fullName evidence="6">PH domain protein</fullName>
    </recommendedName>
</protein>
<name>A0A075AFW0_OPIVI</name>
<dbReference type="Pfam" id="PF00169">
    <property type="entry name" value="PH"/>
    <property type="match status" value="1"/>
</dbReference>
<dbReference type="PROSITE" id="PS50190">
    <property type="entry name" value="SEC7"/>
    <property type="match status" value="1"/>
</dbReference>
<accession>A0A075AFW0</accession>
<proteinExistence type="predicted"/>
<feature type="domain" description="SEC7" evidence="3">
    <location>
        <begin position="33"/>
        <end position="308"/>
    </location>
</feature>
<evidence type="ECO:0008006" key="6">
    <source>
        <dbReference type="Google" id="ProtNLM"/>
    </source>
</evidence>
<evidence type="ECO:0000313" key="4">
    <source>
        <dbReference type="EMBL" id="KER28124.1"/>
    </source>
</evidence>
<evidence type="ECO:0000259" key="3">
    <source>
        <dbReference type="PROSITE" id="PS50190"/>
    </source>
</evidence>
<evidence type="ECO:0000259" key="2">
    <source>
        <dbReference type="PROSITE" id="PS50003"/>
    </source>
</evidence>
<evidence type="ECO:0000313" key="5">
    <source>
        <dbReference type="Proteomes" id="UP000054324"/>
    </source>
</evidence>
<feature type="region of interest" description="Disordered" evidence="1">
    <location>
        <begin position="404"/>
        <end position="423"/>
    </location>
</feature>
<evidence type="ECO:0000256" key="1">
    <source>
        <dbReference type="SAM" id="MobiDB-lite"/>
    </source>
</evidence>
<dbReference type="STRING" id="6198.A0A075AFW0"/>
<dbReference type="KEGG" id="ovi:T265_04962"/>
<dbReference type="Proteomes" id="UP000054324">
    <property type="component" value="Unassembled WGS sequence"/>
</dbReference>
<dbReference type="InterPro" id="IPR001849">
    <property type="entry name" value="PH_domain"/>
</dbReference>
<dbReference type="PROSITE" id="PS50003">
    <property type="entry name" value="PH_DOMAIN"/>
    <property type="match status" value="1"/>
</dbReference>
<feature type="compositionally biased region" description="Polar residues" evidence="1">
    <location>
        <begin position="489"/>
        <end position="498"/>
    </location>
</feature>